<name>A0AAD0PU97_PSEAV</name>
<gene>
    <name evidence="1" type="ORF">PLA107_024785</name>
</gene>
<protein>
    <submittedName>
        <fullName evidence="1">DUF1534 domain-containing protein</fullName>
    </submittedName>
</protein>
<dbReference type="Proteomes" id="UP000006426">
    <property type="component" value="Chromosome"/>
</dbReference>
<dbReference type="AlphaFoldDB" id="A0AAD0PU97"/>
<organism evidence="1 2">
    <name type="scientific">Pseudomonas amygdali pv. lachrymans str. M301315</name>
    <dbReference type="NCBI Taxonomy" id="629260"/>
    <lineage>
        <taxon>Bacteria</taxon>
        <taxon>Pseudomonadati</taxon>
        <taxon>Pseudomonadota</taxon>
        <taxon>Gammaproteobacteria</taxon>
        <taxon>Pseudomonadales</taxon>
        <taxon>Pseudomonadaceae</taxon>
        <taxon>Pseudomonas</taxon>
        <taxon>Pseudomonas amygdali</taxon>
    </lineage>
</organism>
<evidence type="ECO:0000313" key="1">
    <source>
        <dbReference type="EMBL" id="AXH58107.1"/>
    </source>
</evidence>
<sequence>MDAERPERHADAERRTIVELPFLTLQRGNAYRDALRNKFRCTGYFPAGNKKPTLRSVF</sequence>
<dbReference type="EMBL" id="CP031225">
    <property type="protein sequence ID" value="AXH58107.1"/>
    <property type="molecule type" value="Genomic_DNA"/>
</dbReference>
<dbReference type="AntiFam" id="ANF00261">
    <property type="entry name" value="Protein of unknown function (DUF1534)"/>
</dbReference>
<evidence type="ECO:0000313" key="2">
    <source>
        <dbReference type="Proteomes" id="UP000006426"/>
    </source>
</evidence>
<accession>A0AAD0PU97</accession>
<reference evidence="1 2" key="1">
    <citation type="journal article" date="2011" name="PLoS Pathog.">
        <title>Dynamic evolution of pathogenicity revealed by sequencing and comparative genomics of 19 Pseudomonas syringae isolates.</title>
        <authorList>
            <person name="Baltrus D.A."/>
            <person name="Nishimura M.T."/>
            <person name="Romanchuk A."/>
            <person name="Chang J.H."/>
            <person name="Mukhtar M.S."/>
            <person name="Cherkis K."/>
            <person name="Roach J."/>
            <person name="Grant S.R."/>
            <person name="Jones C.D."/>
            <person name="Dangl J.L."/>
        </authorList>
    </citation>
    <scope>NUCLEOTIDE SEQUENCE [LARGE SCALE GENOMIC DNA]</scope>
    <source>
        <strain evidence="1 2">M301315</strain>
    </source>
</reference>
<proteinExistence type="predicted"/>